<proteinExistence type="predicted"/>
<evidence type="ECO:0000259" key="6">
    <source>
        <dbReference type="Pfam" id="PF22837"/>
    </source>
</evidence>
<dbReference type="InterPro" id="IPR029063">
    <property type="entry name" value="SAM-dependent_MTases_sf"/>
</dbReference>
<gene>
    <name evidence="7" type="ORF">AFE02nite_07230</name>
</gene>
<comment type="caution">
    <text evidence="7">The sequence shown here is derived from an EMBL/GenBank/DDBJ whole genome shotgun (WGS) entry which is preliminary data.</text>
</comment>
<dbReference type="InterPro" id="IPR054520">
    <property type="entry name" value="M_Eco57I_C"/>
</dbReference>
<dbReference type="InterPro" id="IPR003356">
    <property type="entry name" value="DNA_methylase_A-5"/>
</dbReference>
<dbReference type="InterPro" id="IPR050953">
    <property type="entry name" value="N4_N6_ade-DNA_methylase"/>
</dbReference>
<dbReference type="RefSeq" id="WP_034243033.1">
    <property type="nucleotide sequence ID" value="NZ_BJYK01000001.1"/>
</dbReference>
<dbReference type="GO" id="GO:0032259">
    <property type="term" value="P:methylation"/>
    <property type="evidence" value="ECO:0007669"/>
    <property type="project" value="UniProtKB-KW"/>
</dbReference>
<dbReference type="Pfam" id="PF02384">
    <property type="entry name" value="N6_Mtase"/>
    <property type="match status" value="1"/>
</dbReference>
<dbReference type="PROSITE" id="PS00092">
    <property type="entry name" value="N6_MTASE"/>
    <property type="match status" value="1"/>
</dbReference>
<dbReference type="AlphaFoldDB" id="A0A511YUW8"/>
<keyword evidence="1 7" id="KW-0489">Methyltransferase</keyword>
<keyword evidence="3" id="KW-0949">S-adenosyl-L-methionine</keyword>
<dbReference type="Proteomes" id="UP000321484">
    <property type="component" value="Unassembled WGS sequence"/>
</dbReference>
<sequence length="537" mass="57734">MPSFPTKASPSVDKLRGGYYTPDLIAQFVAGWVGEAGAKVLEPACGDGAILRWLASDGREALGVELVDVEAAKASLIKGAEVVQGDFFAWFTSTQHGRWDGVAGNPPYIRFGSWAEGSRELAFRLMRAEGLAPSRLTNAWVPFVVAAVVAAKQGGRIGLVVPAELLQVGYAALLRSYLVDRCSEITIVSFRGLVFPGILQEVVLLLATKGDGPARVRTVEADDADGLAALDMTGTAARARLHESEKWTKYYLGPDAIELMREARVGKRLAPLGTYADVNVGVVTGRNSFFTLSEKEASDRRILRYTVPLLSRSAQIRGITFGADDLAADAQKSLRTRLLAVPADLDLARHPDLAAYIVLGEEHNVPDGYKCSIRTPWWSVPSVKAPDGFMLRQVSSHVQLTANDVGATSTDTVHRVYLRAGVTMAKVATAALNSATLALSEVLGRSYGGGLLELEPSECRALPIPDPGLVPDGLPEKVDELQRGGRMADALELVDELVLIDGAGFTAQDVSDLRSAWTQMRERRGARGRASRTPMVN</sequence>
<dbReference type="CDD" id="cd02440">
    <property type="entry name" value="AdoMet_MTases"/>
    <property type="match status" value="1"/>
</dbReference>
<keyword evidence="4" id="KW-0680">Restriction system</keyword>
<dbReference type="GO" id="GO:0003677">
    <property type="term" value="F:DNA binding"/>
    <property type="evidence" value="ECO:0007669"/>
    <property type="project" value="InterPro"/>
</dbReference>
<dbReference type="InterPro" id="IPR002052">
    <property type="entry name" value="DNA_methylase_N6_adenine_CS"/>
</dbReference>
<dbReference type="GO" id="GO:0009007">
    <property type="term" value="F:site-specific DNA-methyltransferase (adenine-specific) activity"/>
    <property type="evidence" value="ECO:0007669"/>
    <property type="project" value="UniProtKB-EC"/>
</dbReference>
<dbReference type="PANTHER" id="PTHR33841">
    <property type="entry name" value="DNA METHYLTRANSFERASE YEEA-RELATED"/>
    <property type="match status" value="1"/>
</dbReference>
<feature type="domain" description="DNA methylase adenine-specific" evidence="5">
    <location>
        <begin position="13"/>
        <end position="211"/>
    </location>
</feature>
<evidence type="ECO:0000256" key="4">
    <source>
        <dbReference type="ARBA" id="ARBA00022747"/>
    </source>
</evidence>
<dbReference type="SUPFAM" id="SSF53335">
    <property type="entry name" value="S-adenosyl-L-methionine-dependent methyltransferases"/>
    <property type="match status" value="1"/>
</dbReference>
<evidence type="ECO:0000256" key="1">
    <source>
        <dbReference type="ARBA" id="ARBA00022603"/>
    </source>
</evidence>
<evidence type="ECO:0000256" key="2">
    <source>
        <dbReference type="ARBA" id="ARBA00022679"/>
    </source>
</evidence>
<protein>
    <submittedName>
        <fullName evidence="7">DNA methylase</fullName>
    </submittedName>
</protein>
<dbReference type="OrthoDB" id="32195at2"/>
<evidence type="ECO:0000313" key="8">
    <source>
        <dbReference type="Proteomes" id="UP000321484"/>
    </source>
</evidence>
<dbReference type="Gene3D" id="3.40.50.150">
    <property type="entry name" value="Vaccinia Virus protein VP39"/>
    <property type="match status" value="1"/>
</dbReference>
<dbReference type="EMBL" id="BJYK01000001">
    <property type="protein sequence ID" value="GEN78989.1"/>
    <property type="molecule type" value="Genomic_DNA"/>
</dbReference>
<evidence type="ECO:0000259" key="5">
    <source>
        <dbReference type="Pfam" id="PF02384"/>
    </source>
</evidence>
<accession>A0A511YUW8</accession>
<dbReference type="PRINTS" id="PR00507">
    <property type="entry name" value="N12N6MTFRASE"/>
</dbReference>
<feature type="domain" description="Type II methyltransferase M.Eco57I C-terminal" evidence="6">
    <location>
        <begin position="244"/>
        <end position="499"/>
    </location>
</feature>
<dbReference type="PANTHER" id="PTHR33841:SF5">
    <property type="entry name" value="DNA METHYLASE (MODIFICATION METHYLASE) (METHYLTRANSFERASE)-RELATED"/>
    <property type="match status" value="1"/>
</dbReference>
<keyword evidence="2" id="KW-0808">Transferase</keyword>
<dbReference type="GO" id="GO:0008170">
    <property type="term" value="F:N-methyltransferase activity"/>
    <property type="evidence" value="ECO:0007669"/>
    <property type="project" value="InterPro"/>
</dbReference>
<keyword evidence="8" id="KW-1185">Reference proteome</keyword>
<name>A0A511YUW8_9CELL</name>
<dbReference type="Pfam" id="PF22837">
    <property type="entry name" value="M_Eco57I_C"/>
    <property type="match status" value="1"/>
</dbReference>
<evidence type="ECO:0000256" key="3">
    <source>
        <dbReference type="ARBA" id="ARBA00022691"/>
    </source>
</evidence>
<reference evidence="7 8" key="1">
    <citation type="submission" date="2019-07" db="EMBL/GenBank/DDBJ databases">
        <title>Whole genome shotgun sequence of Actinotalea fermentans NBRC 105374.</title>
        <authorList>
            <person name="Hosoyama A."/>
            <person name="Uohara A."/>
            <person name="Ohji S."/>
            <person name="Ichikawa N."/>
        </authorList>
    </citation>
    <scope>NUCLEOTIDE SEQUENCE [LARGE SCALE GENOMIC DNA]</scope>
    <source>
        <strain evidence="7 8">NBRC 105374</strain>
    </source>
</reference>
<dbReference type="GO" id="GO:0009307">
    <property type="term" value="P:DNA restriction-modification system"/>
    <property type="evidence" value="ECO:0007669"/>
    <property type="project" value="UniProtKB-KW"/>
</dbReference>
<evidence type="ECO:0000313" key="7">
    <source>
        <dbReference type="EMBL" id="GEN78989.1"/>
    </source>
</evidence>
<organism evidence="7 8">
    <name type="scientific">Actinotalea fermentans</name>
    <dbReference type="NCBI Taxonomy" id="43671"/>
    <lineage>
        <taxon>Bacteria</taxon>
        <taxon>Bacillati</taxon>
        <taxon>Actinomycetota</taxon>
        <taxon>Actinomycetes</taxon>
        <taxon>Micrococcales</taxon>
        <taxon>Cellulomonadaceae</taxon>
        <taxon>Actinotalea</taxon>
    </lineage>
</organism>